<evidence type="ECO:0008006" key="3">
    <source>
        <dbReference type="Google" id="ProtNLM"/>
    </source>
</evidence>
<name>A0ABU1FS10_9MICC</name>
<dbReference type="Gene3D" id="3.90.1690.10">
    <property type="entry name" value="phage-related protein like domain"/>
    <property type="match status" value="1"/>
</dbReference>
<dbReference type="SUPFAM" id="SSF56563">
    <property type="entry name" value="Major capsid protein gp5"/>
    <property type="match status" value="1"/>
</dbReference>
<accession>A0ABU1FS10</accession>
<proteinExistence type="predicted"/>
<evidence type="ECO:0000313" key="1">
    <source>
        <dbReference type="EMBL" id="MDR5711409.1"/>
    </source>
</evidence>
<sequence length="301" mass="33809">MIYPPNKVPAEYGKEFITNPTRVRRVLEDLTFQNNLADFIFAPGDANNGGVVYDRVTPESAANQRTRGAEERAPGTEFTQIDVGDVEPLYDVAKEYGAEIEIPLRTIKRSENRAIQRYVRHLADAVIRKIDGITMAKLEADQDIHEYGLDTEWASATSDPISDLILARGQAEDNPTDNPALAYNINTVVINPADLRRYLWARKEIREELTKATEVTSPIVDPYFEGYLGLNWVPSNRVRAGQLWLIDRDKAGALGDEDNGIQTDEWDDKKRRVKVYQAWRSVVPYITDPGAIVKVTGFAGA</sequence>
<evidence type="ECO:0000313" key="2">
    <source>
        <dbReference type="Proteomes" id="UP001260872"/>
    </source>
</evidence>
<organism evidence="1 2">
    <name type="scientific">Nesterenkonia flava</name>
    <dbReference type="NCBI Taxonomy" id="469799"/>
    <lineage>
        <taxon>Bacteria</taxon>
        <taxon>Bacillati</taxon>
        <taxon>Actinomycetota</taxon>
        <taxon>Actinomycetes</taxon>
        <taxon>Micrococcales</taxon>
        <taxon>Micrococcaceae</taxon>
        <taxon>Nesterenkonia</taxon>
    </lineage>
</organism>
<dbReference type="Proteomes" id="UP001260872">
    <property type="component" value="Unassembled WGS sequence"/>
</dbReference>
<keyword evidence="2" id="KW-1185">Reference proteome</keyword>
<dbReference type="RefSeq" id="WP_310536791.1">
    <property type="nucleotide sequence ID" value="NZ_BAAAOC010000022.1"/>
</dbReference>
<reference evidence="2" key="1">
    <citation type="submission" date="2023-07" db="EMBL/GenBank/DDBJ databases">
        <title>Description of three actinobacteria isolated from air of manufacturing shop in a pharmaceutical factory.</title>
        <authorList>
            <person name="Zhang D.-F."/>
        </authorList>
    </citation>
    <scope>NUCLEOTIDE SEQUENCE [LARGE SCALE GENOMIC DNA]</scope>
    <source>
        <strain evidence="2">CCTCC AB 207010</strain>
    </source>
</reference>
<comment type="caution">
    <text evidence="1">The sequence shown here is derived from an EMBL/GenBank/DDBJ whole genome shotgun (WGS) entry which is preliminary data.</text>
</comment>
<protein>
    <recommendedName>
        <fullName evidence="3">Major capsid protein</fullName>
    </recommendedName>
</protein>
<dbReference type="Pfam" id="PF25209">
    <property type="entry name" value="Phage_capsid_4"/>
    <property type="match status" value="1"/>
</dbReference>
<dbReference type="EMBL" id="JAVKGT010000008">
    <property type="protein sequence ID" value="MDR5711409.1"/>
    <property type="molecule type" value="Genomic_DNA"/>
</dbReference>
<dbReference type="InterPro" id="IPR053738">
    <property type="entry name" value="Lambda_capsid_assembly"/>
</dbReference>
<gene>
    <name evidence="1" type="ORF">RH857_04575</name>
</gene>